<organism evidence="2 3">
    <name type="scientific">Araneus ventricosus</name>
    <name type="common">Orbweaver spider</name>
    <name type="synonym">Epeira ventricosa</name>
    <dbReference type="NCBI Taxonomy" id="182803"/>
    <lineage>
        <taxon>Eukaryota</taxon>
        <taxon>Metazoa</taxon>
        <taxon>Ecdysozoa</taxon>
        <taxon>Arthropoda</taxon>
        <taxon>Chelicerata</taxon>
        <taxon>Arachnida</taxon>
        <taxon>Araneae</taxon>
        <taxon>Araneomorphae</taxon>
        <taxon>Entelegynae</taxon>
        <taxon>Araneoidea</taxon>
        <taxon>Araneidae</taxon>
        <taxon>Araneus</taxon>
    </lineage>
</organism>
<dbReference type="EMBL" id="BGPR01008964">
    <property type="protein sequence ID" value="GBN37128.1"/>
    <property type="molecule type" value="Genomic_DNA"/>
</dbReference>
<keyword evidence="1" id="KW-0472">Membrane</keyword>
<evidence type="ECO:0000256" key="1">
    <source>
        <dbReference type="SAM" id="Phobius"/>
    </source>
</evidence>
<evidence type="ECO:0000313" key="2">
    <source>
        <dbReference type="EMBL" id="GBN37128.1"/>
    </source>
</evidence>
<dbReference type="AlphaFoldDB" id="A0A4Y2NCG9"/>
<protein>
    <submittedName>
        <fullName evidence="2">Uncharacterized protein</fullName>
    </submittedName>
</protein>
<keyword evidence="1" id="KW-1133">Transmembrane helix</keyword>
<gene>
    <name evidence="2" type="ORF">AVEN_160144_1</name>
</gene>
<feature type="transmembrane region" description="Helical" evidence="1">
    <location>
        <begin position="24"/>
        <end position="42"/>
    </location>
</feature>
<name>A0A4Y2NCG9_ARAVE</name>
<proteinExistence type="predicted"/>
<accession>A0A4Y2NCG9</accession>
<keyword evidence="3" id="KW-1185">Reference proteome</keyword>
<keyword evidence="1" id="KW-0812">Transmembrane</keyword>
<reference evidence="2 3" key="1">
    <citation type="journal article" date="2019" name="Sci. Rep.">
        <title>Orb-weaving spider Araneus ventricosus genome elucidates the spidroin gene catalogue.</title>
        <authorList>
            <person name="Kono N."/>
            <person name="Nakamura H."/>
            <person name="Ohtoshi R."/>
            <person name="Moran D.A.P."/>
            <person name="Shinohara A."/>
            <person name="Yoshida Y."/>
            <person name="Fujiwara M."/>
            <person name="Mori M."/>
            <person name="Tomita M."/>
            <person name="Arakawa K."/>
        </authorList>
    </citation>
    <scope>NUCLEOTIDE SEQUENCE [LARGE SCALE GENOMIC DNA]</scope>
</reference>
<comment type="caution">
    <text evidence="2">The sequence shown here is derived from an EMBL/GenBank/DDBJ whole genome shotgun (WGS) entry which is preliminary data.</text>
</comment>
<evidence type="ECO:0000313" key="3">
    <source>
        <dbReference type="Proteomes" id="UP000499080"/>
    </source>
</evidence>
<sequence>MHYTCCLHINGLAMMVPSHGYPDHLMYLLLVFFLGCLEGHCVRDSSRCRHEPGGRSAVADKNVFDRVNATSTSGMTRKVGKFLSLSSQKAMLSRFY</sequence>
<dbReference type="Proteomes" id="UP000499080">
    <property type="component" value="Unassembled WGS sequence"/>
</dbReference>